<evidence type="ECO:0000313" key="3">
    <source>
        <dbReference type="Proteomes" id="UP001596004"/>
    </source>
</evidence>
<sequence length="277" mass="28824">MTSGPLSGAAPQERPDDLREAGDWLARHGLADARPTPLLAARLVVRRRARIADSVTLAVLIIAAALTQAYGGLSTAALIGAKPRQPAPLLILTALIAGLLVVRWLLDRWVRSVDRRAGAALSRRAAHAVQPGWRAVLGRPFAAFAVATYAVAMALAVSALTVQDSAVRYAALVLLIGLAGVAAGAALRLRDLLARPVVAEDEVSLMADVIMRIEDAREITAPGVPWSLPVVLLFGTSPGWLSAASIAAVLLGVVALAVLHAKTPPSATAARRAMSAR</sequence>
<protein>
    <submittedName>
        <fullName evidence="2">Uncharacterized protein</fullName>
    </submittedName>
</protein>
<keyword evidence="1" id="KW-0812">Transmembrane</keyword>
<feature type="transmembrane region" description="Helical" evidence="1">
    <location>
        <begin position="166"/>
        <end position="187"/>
    </location>
</feature>
<dbReference type="RefSeq" id="WP_380847676.1">
    <property type="nucleotide sequence ID" value="NZ_JBHSFP010000030.1"/>
</dbReference>
<dbReference type="Proteomes" id="UP001596004">
    <property type="component" value="Unassembled WGS sequence"/>
</dbReference>
<evidence type="ECO:0000313" key="2">
    <source>
        <dbReference type="EMBL" id="MFC4535332.1"/>
    </source>
</evidence>
<organism evidence="2 3">
    <name type="scientific">Sphaerisporangium dianthi</name>
    <dbReference type="NCBI Taxonomy" id="1436120"/>
    <lineage>
        <taxon>Bacteria</taxon>
        <taxon>Bacillati</taxon>
        <taxon>Actinomycetota</taxon>
        <taxon>Actinomycetes</taxon>
        <taxon>Streptosporangiales</taxon>
        <taxon>Streptosporangiaceae</taxon>
        <taxon>Sphaerisporangium</taxon>
    </lineage>
</organism>
<feature type="transmembrane region" description="Helical" evidence="1">
    <location>
        <begin position="241"/>
        <end position="261"/>
    </location>
</feature>
<evidence type="ECO:0000256" key="1">
    <source>
        <dbReference type="SAM" id="Phobius"/>
    </source>
</evidence>
<keyword evidence="3" id="KW-1185">Reference proteome</keyword>
<comment type="caution">
    <text evidence="2">The sequence shown here is derived from an EMBL/GenBank/DDBJ whole genome shotgun (WGS) entry which is preliminary data.</text>
</comment>
<gene>
    <name evidence="2" type="ORF">ACFO60_31605</name>
</gene>
<feature type="transmembrane region" description="Helical" evidence="1">
    <location>
        <begin position="87"/>
        <end position="106"/>
    </location>
</feature>
<feature type="transmembrane region" description="Helical" evidence="1">
    <location>
        <begin position="55"/>
        <end position="81"/>
    </location>
</feature>
<feature type="transmembrane region" description="Helical" evidence="1">
    <location>
        <begin position="141"/>
        <end position="160"/>
    </location>
</feature>
<reference evidence="3" key="1">
    <citation type="journal article" date="2019" name="Int. J. Syst. Evol. Microbiol.">
        <title>The Global Catalogue of Microorganisms (GCM) 10K type strain sequencing project: providing services to taxonomists for standard genome sequencing and annotation.</title>
        <authorList>
            <consortium name="The Broad Institute Genomics Platform"/>
            <consortium name="The Broad Institute Genome Sequencing Center for Infectious Disease"/>
            <person name="Wu L."/>
            <person name="Ma J."/>
        </authorList>
    </citation>
    <scope>NUCLEOTIDE SEQUENCE [LARGE SCALE GENOMIC DNA]</scope>
    <source>
        <strain evidence="3">CGMCC 4.7132</strain>
    </source>
</reference>
<keyword evidence="1" id="KW-1133">Transmembrane helix</keyword>
<keyword evidence="1" id="KW-0472">Membrane</keyword>
<name>A0ABV9CRK9_9ACTN</name>
<dbReference type="EMBL" id="JBHSFP010000030">
    <property type="protein sequence ID" value="MFC4535332.1"/>
    <property type="molecule type" value="Genomic_DNA"/>
</dbReference>
<accession>A0ABV9CRK9</accession>
<proteinExistence type="predicted"/>